<dbReference type="SUPFAM" id="SSF51338">
    <property type="entry name" value="Composite domain of metallo-dependent hydrolases"/>
    <property type="match status" value="1"/>
</dbReference>
<evidence type="ECO:0000256" key="5">
    <source>
        <dbReference type="PIRNR" id="PIRNR038994"/>
    </source>
</evidence>
<comment type="similarity">
    <text evidence="1 5">Belongs to the metallo-dependent hydrolases superfamily. NagA family.</text>
</comment>
<accession>A0A220UL73</accession>
<evidence type="ECO:0000256" key="7">
    <source>
        <dbReference type="PIRSR" id="PIRSR038994-2"/>
    </source>
</evidence>
<dbReference type="CDD" id="cd00854">
    <property type="entry name" value="NagA"/>
    <property type="match status" value="1"/>
</dbReference>
<sequence length="394" mass="42330">MKPNTDFKLIADGAKVLTQGKLAEHCAIEVSDGIIRGLKSSISAEWTADKPCYRLTSGTLVAGFIDTQVNGGGGVMFNHAPTLETLRLMMQAHRQFGTTAMLPTVITDDIEVMQAAADAVAEAMVCQVPGIIGIHFEGPHLSVAKRGCHPPAHLRSITEREWQLYLRQDLGVRLITLAPESVTPEQIKRLVASGAIVSLGHSNADGDTVLKAIEAGASGFTHLYNGMSALTSREPGMVGAALASENTYCGIILDGQHVHPISALAAWRAKGTEHLMLVTDAMSPLGSEQTEFQFFDGKVVRDGMTLRDQHGSLAGSVLDMASAVRYAATELHLGLSNAVQMATSTPADFILRPQLGDIAEGKQADWVWLDDEHRVLAVWIAGELQYQAEQARFV</sequence>
<dbReference type="InterPro" id="IPR006680">
    <property type="entry name" value="Amidohydro-rel"/>
</dbReference>
<dbReference type="Gene3D" id="3.20.20.140">
    <property type="entry name" value="Metal-dependent hydrolases"/>
    <property type="match status" value="1"/>
</dbReference>
<feature type="domain" description="Amidohydrolase-related" evidence="9">
    <location>
        <begin position="59"/>
        <end position="383"/>
    </location>
</feature>
<keyword evidence="2 8" id="KW-0479">Metal-binding</keyword>
<dbReference type="Pfam" id="PF01979">
    <property type="entry name" value="Amidohydro_1"/>
    <property type="match status" value="1"/>
</dbReference>
<evidence type="ECO:0000259" key="9">
    <source>
        <dbReference type="Pfam" id="PF01979"/>
    </source>
</evidence>
<feature type="binding site" evidence="7">
    <location>
        <begin position="225"/>
        <end position="226"/>
    </location>
    <ligand>
        <name>substrate</name>
    </ligand>
</feature>
<keyword evidence="11" id="KW-1185">Reference proteome</keyword>
<evidence type="ECO:0000313" key="10">
    <source>
        <dbReference type="EMBL" id="ASK68721.1"/>
    </source>
</evidence>
<feature type="binding site" evidence="7">
    <location>
        <position position="257"/>
    </location>
    <ligand>
        <name>substrate</name>
    </ligand>
</feature>
<feature type="binding site" evidence="7">
    <location>
        <begin position="313"/>
        <end position="315"/>
    </location>
    <ligand>
        <name>substrate</name>
    </ligand>
</feature>
<evidence type="ECO:0000313" key="11">
    <source>
        <dbReference type="Proteomes" id="UP000198367"/>
    </source>
</evidence>
<reference evidence="10 11" key="1">
    <citation type="submission" date="2017-07" db="EMBL/GenBank/DDBJ databases">
        <title>Phenotypical and genomic characterization of a clinical isolate of Shewanella bicestrii sp. nov. producing an extended-spectrum beta-lactamase and a new oxacillinase variant.</title>
        <authorList>
            <person name="Jousset A.B."/>
            <person name="Bonnin R.A."/>
            <person name="Girlich D."/>
            <person name="Dabos L."/>
            <person name="Potron A."/>
            <person name="Dortet L."/>
            <person name="Glaser P."/>
            <person name="Naas T."/>
        </authorList>
    </citation>
    <scope>NUCLEOTIDE SEQUENCE [LARGE SCALE GENOMIC DNA]</scope>
    <source>
        <strain evidence="10 11">JAB-1</strain>
    </source>
</reference>
<dbReference type="InterPro" id="IPR011059">
    <property type="entry name" value="Metal-dep_hydrolase_composite"/>
</dbReference>
<comment type="cofactor">
    <cofactor evidence="8">
        <name>a divalent metal cation</name>
        <dbReference type="ChEBI" id="CHEBI:60240"/>
    </cofactor>
    <text evidence="8">Binds 1 divalent metal cation per subunit.</text>
</comment>
<organism evidence="10 11">
    <name type="scientific">Shewanella bicestrii</name>
    <dbReference type="NCBI Taxonomy" id="2018305"/>
    <lineage>
        <taxon>Bacteria</taxon>
        <taxon>Pseudomonadati</taxon>
        <taxon>Pseudomonadota</taxon>
        <taxon>Gammaproteobacteria</taxon>
        <taxon>Alteromonadales</taxon>
        <taxon>Shewanellaceae</taxon>
        <taxon>Shewanella</taxon>
    </lineage>
</organism>
<protein>
    <recommendedName>
        <fullName evidence="5">N-acetylgalactosamine-6-phosphate deacetylase</fullName>
        <ecNumber evidence="5">3.5.1.25</ecNumber>
    </recommendedName>
    <alternativeName>
        <fullName evidence="5">N-acetylglucosamine-6-phosphate deacetylase</fullName>
    </alternativeName>
</protein>
<feature type="active site" description="Proton donor/acceptor" evidence="6">
    <location>
        <position position="280"/>
    </location>
</feature>
<dbReference type="Proteomes" id="UP000198367">
    <property type="component" value="Chromosome"/>
</dbReference>
<feature type="binding site" evidence="8">
    <location>
        <position position="137"/>
    </location>
    <ligand>
        <name>Zn(2+)</name>
        <dbReference type="ChEBI" id="CHEBI:29105"/>
    </ligand>
</feature>
<dbReference type="NCBIfam" id="TIGR00221">
    <property type="entry name" value="nagA"/>
    <property type="match status" value="1"/>
</dbReference>
<evidence type="ECO:0000256" key="4">
    <source>
        <dbReference type="ARBA" id="ARBA00023277"/>
    </source>
</evidence>
<evidence type="ECO:0000256" key="6">
    <source>
        <dbReference type="PIRSR" id="PIRSR038994-1"/>
    </source>
</evidence>
<dbReference type="PANTHER" id="PTHR11113">
    <property type="entry name" value="N-ACETYLGLUCOSAMINE-6-PHOSPHATE DEACETYLASE"/>
    <property type="match status" value="1"/>
</dbReference>
<name>A0A220UL73_9GAMM</name>
<keyword evidence="3 5" id="KW-0378">Hydrolase</keyword>
<dbReference type="InterPro" id="IPR003764">
    <property type="entry name" value="GlcNAc_6-P_deAcase"/>
</dbReference>
<dbReference type="Gene3D" id="2.30.40.10">
    <property type="entry name" value="Urease, subunit C, domain 1"/>
    <property type="match status" value="1"/>
</dbReference>
<dbReference type="KEGG" id="sbj:CF168_07395"/>
<proteinExistence type="inferred from homology"/>
<comment type="catalytic activity">
    <reaction evidence="5">
        <text>N-acetyl-D-glucosamine 6-phosphate + H2O = D-glucosamine 6-phosphate + acetate</text>
        <dbReference type="Rhea" id="RHEA:22936"/>
        <dbReference type="ChEBI" id="CHEBI:15377"/>
        <dbReference type="ChEBI" id="CHEBI:30089"/>
        <dbReference type="ChEBI" id="CHEBI:57513"/>
        <dbReference type="ChEBI" id="CHEBI:58725"/>
        <dbReference type="EC" id="3.5.1.25"/>
    </reaction>
</comment>
<feature type="binding site" evidence="8">
    <location>
        <position position="201"/>
    </location>
    <ligand>
        <name>Zn(2+)</name>
        <dbReference type="ChEBI" id="CHEBI:29105"/>
    </ligand>
</feature>
<dbReference type="PANTHER" id="PTHR11113:SF14">
    <property type="entry name" value="N-ACETYLGLUCOSAMINE-6-PHOSPHATE DEACETYLASE"/>
    <property type="match status" value="1"/>
</dbReference>
<dbReference type="GO" id="GO:0006046">
    <property type="term" value="P:N-acetylglucosamine catabolic process"/>
    <property type="evidence" value="ECO:0007669"/>
    <property type="project" value="TreeGrafter"/>
</dbReference>
<feature type="binding site" evidence="7">
    <location>
        <position position="148"/>
    </location>
    <ligand>
        <name>substrate</name>
    </ligand>
</feature>
<dbReference type="EC" id="3.5.1.25" evidence="5"/>
<keyword evidence="4 5" id="KW-0119">Carbohydrate metabolism</keyword>
<dbReference type="AlphaFoldDB" id="A0A220UL73"/>
<dbReference type="InterPro" id="IPR032466">
    <property type="entry name" value="Metal_Hydrolase"/>
</dbReference>
<evidence type="ECO:0000256" key="2">
    <source>
        <dbReference type="ARBA" id="ARBA00022723"/>
    </source>
</evidence>
<dbReference type="GO" id="GO:0046872">
    <property type="term" value="F:metal ion binding"/>
    <property type="evidence" value="ECO:0007669"/>
    <property type="project" value="UniProtKB-KW"/>
</dbReference>
<evidence type="ECO:0000256" key="8">
    <source>
        <dbReference type="PIRSR" id="PIRSR038994-3"/>
    </source>
</evidence>
<feature type="binding site" evidence="8">
    <location>
        <position position="222"/>
    </location>
    <ligand>
        <name>Zn(2+)</name>
        <dbReference type="ChEBI" id="CHEBI:29105"/>
    </ligand>
</feature>
<dbReference type="SUPFAM" id="SSF51556">
    <property type="entry name" value="Metallo-dependent hydrolases"/>
    <property type="match status" value="1"/>
</dbReference>
<dbReference type="GO" id="GO:0008448">
    <property type="term" value="F:N-acetylglucosamine-6-phosphate deacetylase activity"/>
    <property type="evidence" value="ECO:0007669"/>
    <property type="project" value="UniProtKB-UniRule"/>
</dbReference>
<evidence type="ECO:0000256" key="3">
    <source>
        <dbReference type="ARBA" id="ARBA00022801"/>
    </source>
</evidence>
<dbReference type="PIRSF" id="PIRSF038994">
    <property type="entry name" value="NagA"/>
    <property type="match status" value="1"/>
</dbReference>
<gene>
    <name evidence="10" type="primary">nagA</name>
    <name evidence="10" type="ORF">CF168_07395</name>
</gene>
<feature type="binding site" evidence="7">
    <location>
        <position position="233"/>
    </location>
    <ligand>
        <name>substrate</name>
    </ligand>
</feature>
<dbReference type="RefSeq" id="WP_089067469.1">
    <property type="nucleotide sequence ID" value="NZ_CP022358.1"/>
</dbReference>
<dbReference type="FunFam" id="3.20.20.140:FF:000004">
    <property type="entry name" value="N-acetylglucosamine-6-phosphate deacetylase"/>
    <property type="match status" value="1"/>
</dbReference>
<dbReference type="EMBL" id="CP022358">
    <property type="protein sequence ID" value="ASK68721.1"/>
    <property type="molecule type" value="Genomic_DNA"/>
</dbReference>
<evidence type="ECO:0000256" key="1">
    <source>
        <dbReference type="ARBA" id="ARBA00010716"/>
    </source>
</evidence>